<dbReference type="InterPro" id="IPR050571">
    <property type="entry name" value="Class-IV_PLP-Dep_Aminotrnsfr"/>
</dbReference>
<gene>
    <name evidence="6" type="ORF">WOB96_06640</name>
</gene>
<dbReference type="PROSITE" id="PS00770">
    <property type="entry name" value="AA_TRANSFER_CLASS_4"/>
    <property type="match status" value="1"/>
</dbReference>
<name>A0ABU9D9B6_9PROT</name>
<comment type="cofactor">
    <cofactor evidence="1 5">
        <name>pyridoxal 5'-phosphate</name>
        <dbReference type="ChEBI" id="CHEBI:597326"/>
    </cofactor>
</comment>
<evidence type="ECO:0000256" key="4">
    <source>
        <dbReference type="RuleBase" id="RU004106"/>
    </source>
</evidence>
<evidence type="ECO:0000256" key="2">
    <source>
        <dbReference type="ARBA" id="ARBA00009320"/>
    </source>
</evidence>
<dbReference type="InterPro" id="IPR043132">
    <property type="entry name" value="BCAT-like_C"/>
</dbReference>
<dbReference type="InterPro" id="IPR043131">
    <property type="entry name" value="BCAT-like_N"/>
</dbReference>
<evidence type="ECO:0000313" key="7">
    <source>
        <dbReference type="Proteomes" id="UP001446205"/>
    </source>
</evidence>
<accession>A0ABU9D9B6</accession>
<dbReference type="SUPFAM" id="SSF56752">
    <property type="entry name" value="D-aminoacid aminotransferase-like PLP-dependent enzymes"/>
    <property type="match status" value="1"/>
</dbReference>
<evidence type="ECO:0000256" key="1">
    <source>
        <dbReference type="ARBA" id="ARBA00001933"/>
    </source>
</evidence>
<dbReference type="PANTHER" id="PTHR42743">
    <property type="entry name" value="AMINO-ACID AMINOTRANSFERASE"/>
    <property type="match status" value="1"/>
</dbReference>
<evidence type="ECO:0000256" key="3">
    <source>
        <dbReference type="ARBA" id="ARBA00022898"/>
    </source>
</evidence>
<dbReference type="InterPro" id="IPR036038">
    <property type="entry name" value="Aminotransferase-like"/>
</dbReference>
<comment type="similarity">
    <text evidence="2 4">Belongs to the class-IV pyridoxal-phosphate-dependent aminotransferase family.</text>
</comment>
<keyword evidence="3 5" id="KW-0663">Pyridoxal phosphate</keyword>
<keyword evidence="6" id="KW-0808">Transferase</keyword>
<dbReference type="GO" id="GO:0008483">
    <property type="term" value="F:transaminase activity"/>
    <property type="evidence" value="ECO:0007669"/>
    <property type="project" value="UniProtKB-KW"/>
</dbReference>
<organism evidence="6 7">
    <name type="scientific">Thermithiobacillus plumbiphilus</name>
    <dbReference type="NCBI Taxonomy" id="1729899"/>
    <lineage>
        <taxon>Bacteria</taxon>
        <taxon>Pseudomonadati</taxon>
        <taxon>Pseudomonadota</taxon>
        <taxon>Acidithiobacillia</taxon>
        <taxon>Acidithiobacillales</taxon>
        <taxon>Thermithiobacillaceae</taxon>
        <taxon>Thermithiobacillus</taxon>
    </lineage>
</organism>
<dbReference type="InterPro" id="IPR018300">
    <property type="entry name" value="Aminotrans_IV_CS"/>
</dbReference>
<comment type="caution">
    <text evidence="6">The sequence shown here is derived from an EMBL/GenBank/DDBJ whole genome shotgun (WGS) entry which is preliminary data.</text>
</comment>
<keyword evidence="6" id="KW-0032">Aminotransferase</keyword>
<dbReference type="Gene3D" id="3.30.470.10">
    <property type="match status" value="1"/>
</dbReference>
<evidence type="ECO:0000313" key="6">
    <source>
        <dbReference type="EMBL" id="MEK8089442.1"/>
    </source>
</evidence>
<dbReference type="Proteomes" id="UP001446205">
    <property type="component" value="Unassembled WGS sequence"/>
</dbReference>
<dbReference type="EMBL" id="JBBPCO010000005">
    <property type="protein sequence ID" value="MEK8089442.1"/>
    <property type="molecule type" value="Genomic_DNA"/>
</dbReference>
<dbReference type="Gene3D" id="3.20.10.10">
    <property type="entry name" value="D-amino Acid Aminotransferase, subunit A, domain 2"/>
    <property type="match status" value="1"/>
</dbReference>
<reference evidence="6 7" key="1">
    <citation type="submission" date="2024-04" db="EMBL/GenBank/DDBJ databases">
        <authorList>
            <person name="Abashina T."/>
            <person name="Shaikin A."/>
        </authorList>
    </citation>
    <scope>NUCLEOTIDE SEQUENCE [LARGE SCALE GENOMIC DNA]</scope>
    <source>
        <strain evidence="6 7">AAFK</strain>
    </source>
</reference>
<protein>
    <submittedName>
        <fullName evidence="6">D-amino acid aminotransferase</fullName>
    </submittedName>
</protein>
<proteinExistence type="inferred from homology"/>
<dbReference type="InterPro" id="IPR001544">
    <property type="entry name" value="Aminotrans_IV"/>
</dbReference>
<dbReference type="RefSeq" id="WP_341370500.1">
    <property type="nucleotide sequence ID" value="NZ_JBBPCO010000005.1"/>
</dbReference>
<keyword evidence="7" id="KW-1185">Reference proteome</keyword>
<sequence>MNFFDDALDDQLIVHLNGEFLPLPAARISPLDRGFVFADGVYEVIPAYGGRLLRLQEHLQRLDNSLSGIRMDNPLPHHAWQEMLMELLRRNGNGDQSVYLQVTRGPAFPREHAFPAHPRPTVFAMCTPIRESDPALREAGVPVISHPDIRWDRCDLKTVSLLPAVLMKQLAKDRGAFETLLIRQGLVLEGAASNVFAVLDGVLTTPPKGPFLLPGITRDLVLELAAEHGFPAQERDIPLERLLSADEVWITSSTRAIVPVTRVDEQSIASGRPGPVFAQFHDWYQARLAALRTGEKQ</sequence>
<dbReference type="Pfam" id="PF01063">
    <property type="entry name" value="Aminotran_4"/>
    <property type="match status" value="1"/>
</dbReference>
<dbReference type="PANTHER" id="PTHR42743:SF10">
    <property type="entry name" value="D-ALANINE AMINOTRANSFERASE"/>
    <property type="match status" value="1"/>
</dbReference>
<dbReference type="CDD" id="cd01558">
    <property type="entry name" value="D-AAT_like"/>
    <property type="match status" value="1"/>
</dbReference>
<evidence type="ECO:0000256" key="5">
    <source>
        <dbReference type="RuleBase" id="RU004516"/>
    </source>
</evidence>